<dbReference type="InterPro" id="IPR040031">
    <property type="entry name" value="Codanin-1"/>
</dbReference>
<feature type="compositionally biased region" description="Basic and acidic residues" evidence="1">
    <location>
        <begin position="109"/>
        <end position="125"/>
    </location>
</feature>
<dbReference type="EMBL" id="JALLBG020000075">
    <property type="protein sequence ID" value="KAL3767557.1"/>
    <property type="molecule type" value="Genomic_DNA"/>
</dbReference>
<evidence type="ECO:0000313" key="2">
    <source>
        <dbReference type="EMBL" id="KAL3767557.1"/>
    </source>
</evidence>
<proteinExistence type="predicted"/>
<feature type="compositionally biased region" description="Low complexity" evidence="1">
    <location>
        <begin position="127"/>
        <end position="143"/>
    </location>
</feature>
<organism evidence="2 3">
    <name type="scientific">Discostella pseudostelligera</name>
    <dbReference type="NCBI Taxonomy" id="259834"/>
    <lineage>
        <taxon>Eukaryota</taxon>
        <taxon>Sar</taxon>
        <taxon>Stramenopiles</taxon>
        <taxon>Ochrophyta</taxon>
        <taxon>Bacillariophyta</taxon>
        <taxon>Coscinodiscophyceae</taxon>
        <taxon>Thalassiosirophycidae</taxon>
        <taxon>Stephanodiscales</taxon>
        <taxon>Stephanodiscaceae</taxon>
        <taxon>Discostella</taxon>
    </lineage>
</organism>
<gene>
    <name evidence="2" type="ORF">ACHAWU_000220</name>
</gene>
<sequence>MSTKGRTLLVATPTKREPRHSSCRVELCACHDFQPDTATSAVDSDQQTSSLIRWLSGASLPKIDDERVKTQSNHCPNRLHASIAILNAIRDACRQFLEAPPSVGTSPFPKDDNNKHPNFNDKTYEDSFPSLPSLSSASPPTLLVGRKKNKGPKISSDTNGGGNISNSWNATNSSITANIQSQNAINATKQSNGCHMTASGNATSVSPAASNSPIRQTFNSLTFASESMRSSSPKMGMQFFMDNKICSDGAEKFGIDGDPNTGIDEFIQQKSERLVLIYVAILRSQLAPSLLLEFHLLLRLLSLSDKNLTRKKTDTDGTQPYHDIFHYEQSCRDFAAKTLTDLESVIVNLGHETLKMLVAFPALQMHCRRLCMTMQDIIHAGKSALIFDADRKALGHTTNTPHLTLPFDHARDSRHNYRSAQLNMIFKEREELRDSFLFQLRGFQDIRGRLMEQEQAEKSIVSLQQASREILSSVSPGNTYWFVNFVCDLLLQTGLAPISETDSEVLRQIGDKKRLQKLHMRFTSTNAQTNRSSKTLLIDQRGSLTNTAATPDQSFTGHQEFFSIFIRAGNSYTFNMHFKNRLAQLINEMTAVKETKDLCEYMAKTQMLAKFLGMLDFSPNWELAADSIPDRDYDLTSSINIRKCIEDAWIHNRLVVVIPWVTQYLGMMKWYAAELLWSPP</sequence>
<evidence type="ECO:0000256" key="1">
    <source>
        <dbReference type="SAM" id="MobiDB-lite"/>
    </source>
</evidence>
<name>A0ABD3MZ47_9STRA</name>
<reference evidence="2 3" key="1">
    <citation type="submission" date="2024-10" db="EMBL/GenBank/DDBJ databases">
        <title>Updated reference genomes for cyclostephanoid diatoms.</title>
        <authorList>
            <person name="Roberts W.R."/>
            <person name="Alverson A.J."/>
        </authorList>
    </citation>
    <scope>NUCLEOTIDE SEQUENCE [LARGE SCALE GENOMIC DNA]</scope>
    <source>
        <strain evidence="2 3">AJA232-27</strain>
    </source>
</reference>
<accession>A0ABD3MZ47</accession>
<dbReference type="PANTHER" id="PTHR28678">
    <property type="entry name" value="CODANIN-1"/>
    <property type="match status" value="1"/>
</dbReference>
<keyword evidence="3" id="KW-1185">Reference proteome</keyword>
<dbReference type="AlphaFoldDB" id="A0ABD3MZ47"/>
<feature type="region of interest" description="Disordered" evidence="1">
    <location>
        <begin position="103"/>
        <end position="165"/>
    </location>
</feature>
<protein>
    <submittedName>
        <fullName evidence="2">Uncharacterized protein</fullName>
    </submittedName>
</protein>
<dbReference type="Proteomes" id="UP001530293">
    <property type="component" value="Unassembled WGS sequence"/>
</dbReference>
<comment type="caution">
    <text evidence="2">The sequence shown here is derived from an EMBL/GenBank/DDBJ whole genome shotgun (WGS) entry which is preliminary data.</text>
</comment>
<evidence type="ECO:0000313" key="3">
    <source>
        <dbReference type="Proteomes" id="UP001530293"/>
    </source>
</evidence>
<dbReference type="PANTHER" id="PTHR28678:SF1">
    <property type="entry name" value="CODANIN-1"/>
    <property type="match status" value="1"/>
</dbReference>